<organism evidence="2 3">
    <name type="scientific">Alloacidobacterium dinghuense</name>
    <dbReference type="NCBI Taxonomy" id="2763107"/>
    <lineage>
        <taxon>Bacteria</taxon>
        <taxon>Pseudomonadati</taxon>
        <taxon>Acidobacteriota</taxon>
        <taxon>Terriglobia</taxon>
        <taxon>Terriglobales</taxon>
        <taxon>Acidobacteriaceae</taxon>
        <taxon>Alloacidobacterium</taxon>
    </lineage>
</organism>
<reference evidence="2 3" key="1">
    <citation type="submission" date="2020-08" db="EMBL/GenBank/DDBJ databases">
        <title>Edaphobacter telluris sp. nov. and Acidobacterium dinghuensis sp. nov., two acidobacteria isolated from forest soil.</title>
        <authorList>
            <person name="Fu J."/>
            <person name="Qiu L."/>
        </authorList>
    </citation>
    <scope>NUCLEOTIDE SEQUENCE [LARGE SCALE GENOMIC DNA]</scope>
    <source>
        <strain evidence="2">4Y35</strain>
    </source>
</reference>
<dbReference type="AlphaFoldDB" id="A0A7G8BRL3"/>
<dbReference type="Proteomes" id="UP000515312">
    <property type="component" value="Chromosome"/>
</dbReference>
<proteinExistence type="predicted"/>
<accession>A0A7G8BRL3</accession>
<dbReference type="InterPro" id="IPR029046">
    <property type="entry name" value="LolA/LolB/LppX"/>
</dbReference>
<gene>
    <name evidence="2" type="ORF">H7849_24800</name>
</gene>
<dbReference type="KEGG" id="adin:H7849_24800"/>
<dbReference type="Gene3D" id="2.50.20.10">
    <property type="entry name" value="Lipoprotein localisation LolA/LolB/LppX"/>
    <property type="match status" value="1"/>
</dbReference>
<evidence type="ECO:0000313" key="3">
    <source>
        <dbReference type="Proteomes" id="UP000515312"/>
    </source>
</evidence>
<sequence length="197" mass="21686">MDAASQKFESAQADFSWDQLTAVVQSHEITTGTIAFRRVVSSTEMIAHVKTDNGQPAPKDILYKNGELAYYQPAIKQQTIFSTGANRQQAEGFLTLGFGGSGKDLAANWIINFQGMEAIDGTQTAKLDLTPKQVGSNQMFTHVTIWIDPARAISLKQVFFQESGDTRTAIYSNIQMNQVPASAFALKIPHDVQTIRK</sequence>
<keyword evidence="3" id="KW-1185">Reference proteome</keyword>
<dbReference type="EMBL" id="CP060394">
    <property type="protein sequence ID" value="QNI35183.1"/>
    <property type="molecule type" value="Genomic_DNA"/>
</dbReference>
<evidence type="ECO:0000256" key="1">
    <source>
        <dbReference type="ARBA" id="ARBA00022729"/>
    </source>
</evidence>
<protein>
    <submittedName>
        <fullName evidence="2">Outer membrane lipoprotein-sorting protein</fullName>
    </submittedName>
</protein>
<keyword evidence="2" id="KW-0449">Lipoprotein</keyword>
<keyword evidence="1" id="KW-0732">Signal</keyword>
<evidence type="ECO:0000313" key="2">
    <source>
        <dbReference type="EMBL" id="QNI35183.1"/>
    </source>
</evidence>
<dbReference type="SUPFAM" id="SSF89392">
    <property type="entry name" value="Prokaryotic lipoproteins and lipoprotein localization factors"/>
    <property type="match status" value="1"/>
</dbReference>
<name>A0A7G8BRL3_9BACT</name>